<accession>A0A2T7UVR1</accession>
<keyword evidence="1" id="KW-0472">Membrane</keyword>
<gene>
    <name evidence="2" type="ORF">DDE23_06350</name>
</gene>
<reference evidence="2 3" key="1">
    <citation type="journal article" date="2011" name="Syst. Appl. Microbiol.">
        <title>Defluviimonas denitrificans gen. nov., sp. nov., and Pararhodobacter aggregans gen. nov., sp. nov., non-phototrophic Rhodobacteraceae from the biofilter of a marine aquaculture.</title>
        <authorList>
            <person name="Foesel B.U."/>
            <person name="Drake H.L."/>
            <person name="Schramm A."/>
        </authorList>
    </citation>
    <scope>NUCLEOTIDE SEQUENCE [LARGE SCALE GENOMIC DNA]</scope>
    <source>
        <strain evidence="2 3">D1-19</strain>
    </source>
</reference>
<sequence>MVFLALAILYLFVLNAAAYLAFARDKAAAIEGRRRISEDRLLALAFLGGSIGAKVAQMALRHKIRKEPFRQQLNGIIAVQIVALAAVFALSYMAR</sequence>
<dbReference type="EMBL" id="QDDR01000002">
    <property type="protein sequence ID" value="PVE48671.1"/>
    <property type="molecule type" value="Genomic_DNA"/>
</dbReference>
<dbReference type="Pfam" id="PF06961">
    <property type="entry name" value="DUF1294"/>
    <property type="match status" value="1"/>
</dbReference>
<organism evidence="2 3">
    <name type="scientific">Pararhodobacter aggregans</name>
    <dbReference type="NCBI Taxonomy" id="404875"/>
    <lineage>
        <taxon>Bacteria</taxon>
        <taxon>Pseudomonadati</taxon>
        <taxon>Pseudomonadota</taxon>
        <taxon>Alphaproteobacteria</taxon>
        <taxon>Rhodobacterales</taxon>
        <taxon>Paracoccaceae</taxon>
        <taxon>Pararhodobacter</taxon>
    </lineage>
</organism>
<keyword evidence="1" id="KW-0812">Transmembrane</keyword>
<feature type="transmembrane region" description="Helical" evidence="1">
    <location>
        <begin position="42"/>
        <end position="60"/>
    </location>
</feature>
<keyword evidence="1" id="KW-1133">Transmembrane helix</keyword>
<proteinExistence type="predicted"/>
<evidence type="ECO:0000256" key="1">
    <source>
        <dbReference type="SAM" id="Phobius"/>
    </source>
</evidence>
<evidence type="ECO:0000313" key="3">
    <source>
        <dbReference type="Proteomes" id="UP000244810"/>
    </source>
</evidence>
<feature type="transmembrane region" description="Helical" evidence="1">
    <location>
        <begin position="72"/>
        <end position="94"/>
    </location>
</feature>
<dbReference type="OrthoDB" id="72963at2"/>
<dbReference type="InterPro" id="IPR010718">
    <property type="entry name" value="DUF1294"/>
</dbReference>
<comment type="caution">
    <text evidence="2">The sequence shown here is derived from an EMBL/GenBank/DDBJ whole genome shotgun (WGS) entry which is preliminary data.</text>
</comment>
<protein>
    <submittedName>
        <fullName evidence="2">DUF1294 domain-containing protein</fullName>
    </submittedName>
</protein>
<dbReference type="AlphaFoldDB" id="A0A2T7UVR1"/>
<dbReference type="Proteomes" id="UP000244810">
    <property type="component" value="Unassembled WGS sequence"/>
</dbReference>
<name>A0A2T7UVR1_9RHOB</name>
<evidence type="ECO:0000313" key="2">
    <source>
        <dbReference type="EMBL" id="PVE48671.1"/>
    </source>
</evidence>
<keyword evidence="3" id="KW-1185">Reference proteome</keyword>